<reference evidence="2" key="2">
    <citation type="journal article" date="2021" name="PeerJ">
        <title>Extensive microbial diversity within the chicken gut microbiome revealed by metagenomics and culture.</title>
        <authorList>
            <person name="Gilroy R."/>
            <person name="Ravi A."/>
            <person name="Getino M."/>
            <person name="Pursley I."/>
            <person name="Horton D.L."/>
            <person name="Alikhan N.F."/>
            <person name="Baker D."/>
            <person name="Gharbi K."/>
            <person name="Hall N."/>
            <person name="Watson M."/>
            <person name="Adriaenssens E.M."/>
            <person name="Foster-Nyarko E."/>
            <person name="Jarju S."/>
            <person name="Secka A."/>
            <person name="Antonio M."/>
            <person name="Oren A."/>
            <person name="Chaudhuri R.R."/>
            <person name="La Ragione R."/>
            <person name="Hildebrand F."/>
            <person name="Pallen M.J."/>
        </authorList>
    </citation>
    <scope>NUCLEOTIDE SEQUENCE</scope>
    <source>
        <strain evidence="2">ChiBcec15-4380</strain>
    </source>
</reference>
<dbReference type="Proteomes" id="UP000824239">
    <property type="component" value="Unassembled WGS sequence"/>
</dbReference>
<evidence type="ECO:0000256" key="1">
    <source>
        <dbReference type="SAM" id="MobiDB-lite"/>
    </source>
</evidence>
<proteinExistence type="predicted"/>
<dbReference type="EMBL" id="DVHE01000073">
    <property type="protein sequence ID" value="HIR51467.1"/>
    <property type="molecule type" value="Genomic_DNA"/>
</dbReference>
<protein>
    <submittedName>
        <fullName evidence="2">DUF2815 family protein</fullName>
    </submittedName>
</protein>
<name>A0A9D1DJ15_9FIRM</name>
<feature type="compositionally biased region" description="Polar residues" evidence="1">
    <location>
        <begin position="201"/>
        <end position="217"/>
    </location>
</feature>
<organism evidence="2 3">
    <name type="scientific">Candidatus Avoscillospira avicola</name>
    <dbReference type="NCBI Taxonomy" id="2840706"/>
    <lineage>
        <taxon>Bacteria</taxon>
        <taxon>Bacillati</taxon>
        <taxon>Bacillota</taxon>
        <taxon>Clostridia</taxon>
        <taxon>Eubacteriales</taxon>
        <taxon>Oscillospiraceae</taxon>
        <taxon>Oscillospiraceae incertae sedis</taxon>
        <taxon>Candidatus Avoscillospira</taxon>
    </lineage>
</organism>
<dbReference type="AlphaFoldDB" id="A0A9D1DJ15"/>
<comment type="caution">
    <text evidence="2">The sequence shown here is derived from an EMBL/GenBank/DDBJ whole genome shotgun (WGS) entry which is preliminary data.</text>
</comment>
<dbReference type="SUPFAM" id="SSF50249">
    <property type="entry name" value="Nucleic acid-binding proteins"/>
    <property type="match status" value="1"/>
</dbReference>
<dbReference type="Pfam" id="PF10991">
    <property type="entry name" value="Enc34_ssDNA-bd"/>
    <property type="match status" value="1"/>
</dbReference>
<reference evidence="2" key="1">
    <citation type="submission" date="2020-10" db="EMBL/GenBank/DDBJ databases">
        <authorList>
            <person name="Gilroy R."/>
        </authorList>
    </citation>
    <scope>NUCLEOTIDE SEQUENCE</scope>
    <source>
        <strain evidence="2">ChiBcec15-4380</strain>
    </source>
</reference>
<gene>
    <name evidence="2" type="ORF">IAA53_09400</name>
</gene>
<sequence>MYQNDPMKVLTGEVRLSYCNLTTPRASQQGGEPKFSVTLLIPKTDTATKADIDSAINAAAQEALTKAWNGARPPVLKVPIHDGDGVRQSGVPFGDECKGHWVITASTKNKPQVVGIDNINCELAPSDIYSGMYGRVTIRFFGYSNSGNKGIGCGLGNVLKTRDGEPLSGQASAASDFAGIGASPAAPAPNYGAAPMPANTPPWNSGNGINPITGQPM</sequence>
<accession>A0A9D1DJ15</accession>
<dbReference type="Gene3D" id="2.40.50.140">
    <property type="entry name" value="Nucleic acid-binding proteins"/>
    <property type="match status" value="1"/>
</dbReference>
<evidence type="ECO:0000313" key="3">
    <source>
        <dbReference type="Proteomes" id="UP000824239"/>
    </source>
</evidence>
<dbReference type="InterPro" id="IPR022595">
    <property type="entry name" value="Enc34_ssDNA-bd"/>
</dbReference>
<evidence type="ECO:0000313" key="2">
    <source>
        <dbReference type="EMBL" id="HIR51467.1"/>
    </source>
</evidence>
<feature type="region of interest" description="Disordered" evidence="1">
    <location>
        <begin position="192"/>
        <end position="217"/>
    </location>
</feature>
<dbReference type="InterPro" id="IPR012340">
    <property type="entry name" value="NA-bd_OB-fold"/>
</dbReference>